<proteinExistence type="predicted"/>
<keyword evidence="3" id="KW-1185">Reference proteome</keyword>
<gene>
    <name evidence="2" type="ORF">BROSI_A0482</name>
</gene>
<dbReference type="InterPro" id="IPR036249">
    <property type="entry name" value="Thioredoxin-like_sf"/>
</dbReference>
<dbReference type="InterPro" id="IPR013766">
    <property type="entry name" value="Thioredoxin_domain"/>
</dbReference>
<dbReference type="Gene3D" id="3.40.30.10">
    <property type="entry name" value="Glutaredoxin"/>
    <property type="match status" value="1"/>
</dbReference>
<accession>A0ABQ0JTD5</accession>
<evidence type="ECO:0000313" key="2">
    <source>
        <dbReference type="EMBL" id="GAN31978.1"/>
    </source>
</evidence>
<dbReference type="Proteomes" id="UP000032309">
    <property type="component" value="Unassembled WGS sequence"/>
</dbReference>
<evidence type="ECO:0000313" key="3">
    <source>
        <dbReference type="Proteomes" id="UP000032309"/>
    </source>
</evidence>
<organism evidence="2 3">
    <name type="scientific">Candidatus Brocadia sinica JPN1</name>
    <dbReference type="NCBI Taxonomy" id="1197129"/>
    <lineage>
        <taxon>Bacteria</taxon>
        <taxon>Pseudomonadati</taxon>
        <taxon>Planctomycetota</taxon>
        <taxon>Candidatus Brocadiia</taxon>
        <taxon>Candidatus Brocadiales</taxon>
        <taxon>Candidatus Brocadiaceae</taxon>
        <taxon>Candidatus Brocadia</taxon>
    </lineage>
</organism>
<name>A0ABQ0JTD5_9BACT</name>
<dbReference type="InterPro" id="IPR000866">
    <property type="entry name" value="AhpC/TSA"/>
</dbReference>
<sequence>MKLWLSLFSSYLIISIAIPGIVCADTIQVGTEAPDFPLPSTRGKDFTLSAYRGVKPVIIWFSDYCSGCEGRAKVMQGLMEDYDIEILAISMLTKTYQTVEFAERVDIPYPYLIDTDFKVVKDYVGEYISET</sequence>
<feature type="domain" description="Thioredoxin" evidence="1">
    <location>
        <begin position="27"/>
        <end position="131"/>
    </location>
</feature>
<dbReference type="PROSITE" id="PS51352">
    <property type="entry name" value="THIOREDOXIN_2"/>
    <property type="match status" value="1"/>
</dbReference>
<dbReference type="SUPFAM" id="SSF52833">
    <property type="entry name" value="Thioredoxin-like"/>
    <property type="match status" value="1"/>
</dbReference>
<dbReference type="Pfam" id="PF00578">
    <property type="entry name" value="AhpC-TSA"/>
    <property type="match status" value="1"/>
</dbReference>
<evidence type="ECO:0000259" key="1">
    <source>
        <dbReference type="PROSITE" id="PS51352"/>
    </source>
</evidence>
<protein>
    <submittedName>
        <fullName evidence="2">Peroxiredoxin</fullName>
    </submittedName>
</protein>
<comment type="caution">
    <text evidence="2">The sequence shown here is derived from an EMBL/GenBank/DDBJ whole genome shotgun (WGS) entry which is preliminary data.</text>
</comment>
<dbReference type="EMBL" id="BAFN01000001">
    <property type="protein sequence ID" value="GAN31978.1"/>
    <property type="molecule type" value="Genomic_DNA"/>
</dbReference>
<reference evidence="3" key="1">
    <citation type="journal article" date="2015" name="Genome Announc.">
        <title>Draft Genome Sequence of an Anaerobic Ammonium-Oxidizing Bacterium, "Candidatus Brocadia sinica".</title>
        <authorList>
            <person name="Oshiki M."/>
            <person name="Shinyako-Hata K."/>
            <person name="Satoh H."/>
            <person name="Okabe S."/>
        </authorList>
    </citation>
    <scope>NUCLEOTIDE SEQUENCE [LARGE SCALE GENOMIC DNA]</scope>
    <source>
        <strain evidence="3">JPN1</strain>
    </source>
</reference>